<evidence type="ECO:0000313" key="4">
    <source>
        <dbReference type="EMBL" id="CAF1215711.1"/>
    </source>
</evidence>
<feature type="compositionally biased region" description="Low complexity" evidence="1">
    <location>
        <begin position="227"/>
        <end position="243"/>
    </location>
</feature>
<evidence type="ECO:0000313" key="7">
    <source>
        <dbReference type="Proteomes" id="UP000663829"/>
    </source>
</evidence>
<evidence type="ECO:0000313" key="5">
    <source>
        <dbReference type="EMBL" id="CAF3805021.1"/>
    </source>
</evidence>
<dbReference type="InterPro" id="IPR035437">
    <property type="entry name" value="SNase_OB-fold_sf"/>
</dbReference>
<dbReference type="InterPro" id="IPR002999">
    <property type="entry name" value="Tudor"/>
</dbReference>
<dbReference type="Proteomes" id="UP000682733">
    <property type="component" value="Unassembled WGS sequence"/>
</dbReference>
<dbReference type="Proteomes" id="UP000677228">
    <property type="component" value="Unassembled WGS sequence"/>
</dbReference>
<keyword evidence="7" id="KW-1185">Reference proteome</keyword>
<evidence type="ECO:0000313" key="3">
    <source>
        <dbReference type="EMBL" id="CAF1034367.1"/>
    </source>
</evidence>
<dbReference type="Proteomes" id="UP000681722">
    <property type="component" value="Unassembled WGS sequence"/>
</dbReference>
<dbReference type="Pfam" id="PF00567">
    <property type="entry name" value="TUDOR"/>
    <property type="match status" value="1"/>
</dbReference>
<dbReference type="Gene3D" id="2.40.50.90">
    <property type="match status" value="1"/>
</dbReference>
<dbReference type="SUPFAM" id="SSF63748">
    <property type="entry name" value="Tudor/PWWP/MBT"/>
    <property type="match status" value="1"/>
</dbReference>
<accession>A0A814J980</accession>
<sequence length="285" mass="33042">TGDFWVEYKLSNENEKKFRQLISHISFYGNGYTEPKNVNINEIVGIYFESRWRRGLVLSPSDCTSSIALHLVDYGRVIHVPLSEIRWLPVEFMKFPYKAVQCYFSEALRYNYSDTMRENFQKLLKYRTVRAQVYEKDGNKLGVVLTCRVKDGILNIYRYLNAIEKRVSKSLSNVDIASLFSCDLTKNENITMNVRNRSGMTKRYPENFCTPLPPPVLISKTLPNSFTKTNNQKTENNTKNIINVDSSDSSETQKQQGFCCVPRSSQAYKSRSSQDKRRLSLEPKN</sequence>
<feature type="compositionally biased region" description="Basic and acidic residues" evidence="1">
    <location>
        <begin position="272"/>
        <end position="285"/>
    </location>
</feature>
<gene>
    <name evidence="3" type="ORF">GPM918_LOCUS15445</name>
    <name evidence="4" type="ORF">OVA965_LOCUS24669</name>
    <name evidence="5" type="ORF">SRO942_LOCUS15445</name>
    <name evidence="6" type="ORF">TMI583_LOCUS25390</name>
</gene>
<evidence type="ECO:0000256" key="1">
    <source>
        <dbReference type="SAM" id="MobiDB-lite"/>
    </source>
</evidence>
<dbReference type="EMBL" id="CAJNOQ010003888">
    <property type="protein sequence ID" value="CAF1034367.1"/>
    <property type="molecule type" value="Genomic_DNA"/>
</dbReference>
<evidence type="ECO:0000313" key="6">
    <source>
        <dbReference type="EMBL" id="CAF4024226.1"/>
    </source>
</evidence>
<dbReference type="AlphaFoldDB" id="A0A814J980"/>
<feature type="compositionally biased region" description="Polar residues" evidence="1">
    <location>
        <begin position="244"/>
        <end position="256"/>
    </location>
</feature>
<dbReference type="OrthoDB" id="10023235at2759"/>
<feature type="domain" description="Tudor" evidence="2">
    <location>
        <begin position="2"/>
        <end position="104"/>
    </location>
</feature>
<protein>
    <recommendedName>
        <fullName evidence="2">Tudor domain-containing protein</fullName>
    </recommendedName>
</protein>
<dbReference type="EMBL" id="CAJOBC010003888">
    <property type="protein sequence ID" value="CAF3805021.1"/>
    <property type="molecule type" value="Genomic_DNA"/>
</dbReference>
<evidence type="ECO:0000259" key="2">
    <source>
        <dbReference type="Pfam" id="PF00567"/>
    </source>
</evidence>
<dbReference type="Gene3D" id="2.30.30.140">
    <property type="match status" value="1"/>
</dbReference>
<organism evidence="3 7">
    <name type="scientific">Didymodactylos carnosus</name>
    <dbReference type="NCBI Taxonomy" id="1234261"/>
    <lineage>
        <taxon>Eukaryota</taxon>
        <taxon>Metazoa</taxon>
        <taxon>Spiralia</taxon>
        <taxon>Gnathifera</taxon>
        <taxon>Rotifera</taxon>
        <taxon>Eurotatoria</taxon>
        <taxon>Bdelloidea</taxon>
        <taxon>Philodinida</taxon>
        <taxon>Philodinidae</taxon>
        <taxon>Didymodactylos</taxon>
    </lineage>
</organism>
<dbReference type="Proteomes" id="UP000663829">
    <property type="component" value="Unassembled WGS sequence"/>
</dbReference>
<name>A0A814J980_9BILA</name>
<feature type="region of interest" description="Disordered" evidence="1">
    <location>
        <begin position="224"/>
        <end position="285"/>
    </location>
</feature>
<reference evidence="3" key="1">
    <citation type="submission" date="2021-02" db="EMBL/GenBank/DDBJ databases">
        <authorList>
            <person name="Nowell W R."/>
        </authorList>
    </citation>
    <scope>NUCLEOTIDE SEQUENCE</scope>
</reference>
<dbReference type="EMBL" id="CAJOBA010036509">
    <property type="protein sequence ID" value="CAF4024226.1"/>
    <property type="molecule type" value="Genomic_DNA"/>
</dbReference>
<feature type="non-terminal residue" evidence="3">
    <location>
        <position position="285"/>
    </location>
</feature>
<proteinExistence type="predicted"/>
<dbReference type="EMBL" id="CAJNOK010014973">
    <property type="protein sequence ID" value="CAF1215711.1"/>
    <property type="molecule type" value="Genomic_DNA"/>
</dbReference>
<comment type="caution">
    <text evidence="3">The sequence shown here is derived from an EMBL/GenBank/DDBJ whole genome shotgun (WGS) entry which is preliminary data.</text>
</comment>